<comment type="caution">
    <text evidence="3">The sequence shown here is derived from an EMBL/GenBank/DDBJ whole genome shotgun (WGS) entry which is preliminary data.</text>
</comment>
<keyword evidence="4" id="KW-1185">Reference proteome</keyword>
<dbReference type="InterPro" id="IPR050491">
    <property type="entry name" value="AmpC-like"/>
</dbReference>
<evidence type="ECO:0000259" key="2">
    <source>
        <dbReference type="Pfam" id="PF00144"/>
    </source>
</evidence>
<organism evidence="3 4">
    <name type="scientific">Streptomyces iconiensis</name>
    <dbReference type="NCBI Taxonomy" id="1384038"/>
    <lineage>
        <taxon>Bacteria</taxon>
        <taxon>Bacillati</taxon>
        <taxon>Actinomycetota</taxon>
        <taxon>Actinomycetes</taxon>
        <taxon>Kitasatosporales</taxon>
        <taxon>Streptomycetaceae</taxon>
        <taxon>Streptomyces</taxon>
    </lineage>
</organism>
<gene>
    <name evidence="3" type="ORF">NMN56_032520</name>
</gene>
<feature type="chain" id="PRO_5046548491" evidence="1">
    <location>
        <begin position="27"/>
        <end position="385"/>
    </location>
</feature>
<feature type="domain" description="Beta-lactamase-related" evidence="2">
    <location>
        <begin position="38"/>
        <end position="367"/>
    </location>
</feature>
<proteinExistence type="predicted"/>
<dbReference type="PANTHER" id="PTHR46825">
    <property type="entry name" value="D-ALANYL-D-ALANINE-CARBOXYPEPTIDASE/ENDOPEPTIDASE AMPH"/>
    <property type="match status" value="1"/>
</dbReference>
<evidence type="ECO:0000313" key="3">
    <source>
        <dbReference type="EMBL" id="MDJ1136591.1"/>
    </source>
</evidence>
<dbReference type="InterPro" id="IPR001466">
    <property type="entry name" value="Beta-lactam-related"/>
</dbReference>
<protein>
    <submittedName>
        <fullName evidence="3">Serine hydrolase domain-containing protein</fullName>
        <ecNumber evidence="3">3.1.1.103</ecNumber>
    </submittedName>
</protein>
<dbReference type="GO" id="GO:0016787">
    <property type="term" value="F:hydrolase activity"/>
    <property type="evidence" value="ECO:0007669"/>
    <property type="project" value="UniProtKB-KW"/>
</dbReference>
<dbReference type="Proteomes" id="UP001214441">
    <property type="component" value="Unassembled WGS sequence"/>
</dbReference>
<name>A0ABT7A5M9_9ACTN</name>
<dbReference type="InterPro" id="IPR012338">
    <property type="entry name" value="Beta-lactam/transpept-like"/>
</dbReference>
<dbReference type="SUPFAM" id="SSF56601">
    <property type="entry name" value="beta-lactamase/transpeptidase-like"/>
    <property type="match status" value="1"/>
</dbReference>
<accession>A0ABT7A5M9</accession>
<dbReference type="EMBL" id="JANCPR020000043">
    <property type="protein sequence ID" value="MDJ1136591.1"/>
    <property type="molecule type" value="Genomic_DNA"/>
</dbReference>
<sequence length="385" mass="41602">MRLPRAVLTGLIATATALALSVGSSAAADRGHARTREAMDAVVQERHAPGVLGHAEDGGGVWSGSSGTADLRTLQPRMPQDRFRIGSLTKPFVATVLLQLESEGKVRLDDPVGRWLPDVPLGRYGAGIGDRSRPSRTLTVRQLLGHTSGIPNYTADPVLRRDYFSTRFLTRRWTTHTPEGLSGAALAQPPLFAPGTKWSYSNTNYLLAGMIIERATGHSYAHEIERRIVRALKLHDTSLPGTSPRIPGQHGRAYSTLFVPKREAEVHDVTAFNPSFAGPAGEMISSTHDLVRFVRALLTGGLLPPRQLQEMKSSVAVPDGDRYGLGLTRRTLSCGVTVWGHEGTIHGSRSSAFTTEDGTHTAAFNINGDWSGDTRPLVDTEFCGT</sequence>
<dbReference type="RefSeq" id="WP_274043940.1">
    <property type="nucleotide sequence ID" value="NZ_JANCPR020000043.1"/>
</dbReference>
<keyword evidence="3" id="KW-0378">Hydrolase</keyword>
<keyword evidence="1" id="KW-0732">Signal</keyword>
<dbReference type="Pfam" id="PF00144">
    <property type="entry name" value="Beta-lactamase"/>
    <property type="match status" value="1"/>
</dbReference>
<reference evidence="3 4" key="1">
    <citation type="submission" date="2023-05" db="EMBL/GenBank/DDBJ databases">
        <title>Streptantibioticus silvisoli sp. nov., acidotolerant actinomycetes 1 from pine litter.</title>
        <authorList>
            <person name="Swiecimska M."/>
            <person name="Golinska P."/>
            <person name="Sangal V."/>
            <person name="Wachnowicz B."/>
            <person name="Goodfellow M."/>
        </authorList>
    </citation>
    <scope>NUCLEOTIDE SEQUENCE [LARGE SCALE GENOMIC DNA]</scope>
    <source>
        <strain evidence="3 4">DSM 42109</strain>
    </source>
</reference>
<evidence type="ECO:0000256" key="1">
    <source>
        <dbReference type="SAM" id="SignalP"/>
    </source>
</evidence>
<dbReference type="PANTHER" id="PTHR46825:SF7">
    <property type="entry name" value="D-ALANYL-D-ALANINE CARBOXYPEPTIDASE"/>
    <property type="match status" value="1"/>
</dbReference>
<dbReference type="EC" id="3.1.1.103" evidence="3"/>
<feature type="signal peptide" evidence="1">
    <location>
        <begin position="1"/>
        <end position="26"/>
    </location>
</feature>
<dbReference type="Gene3D" id="3.40.710.10">
    <property type="entry name" value="DD-peptidase/beta-lactamase superfamily"/>
    <property type="match status" value="1"/>
</dbReference>
<evidence type="ECO:0000313" key="4">
    <source>
        <dbReference type="Proteomes" id="UP001214441"/>
    </source>
</evidence>